<evidence type="ECO:0000256" key="2">
    <source>
        <dbReference type="SAM" id="Phobius"/>
    </source>
</evidence>
<feature type="region of interest" description="Disordered" evidence="1">
    <location>
        <begin position="159"/>
        <end position="234"/>
    </location>
</feature>
<evidence type="ECO:0000313" key="5">
    <source>
        <dbReference type="Proteomes" id="UP001498238"/>
    </source>
</evidence>
<protein>
    <recommendedName>
        <fullName evidence="6">LPXTG cell wall anchor domain-containing protein</fullName>
    </recommendedName>
</protein>
<sequence>MATLTIAGLLALGTATAAEAAPTDTAIQMSWDGSAYSDTTTETFVGFPVTVPGDSTSRTLTVRNDGPTDGTLTVSIVDVDLLTADIPDEFYDDLGIDWKRGSSSIKDLAAAGTTRIMEIPLAKGETTPVTIGYDFPIEATSGNKSNVGARQGSFDVLLELGGDATDPDSGSGSDGSGKDSGSDGSGKNSGSDGSGNDSSTQSDASSNAGSNAASNAGSNSDGTTADGTTADGGYLPRTGGAMWWMAILGAVLAGAGAAMVRAVRRRS</sequence>
<reference evidence="4 5" key="1">
    <citation type="submission" date="2024-01" db="EMBL/GenBank/DDBJ databases">
        <title>Characterization of antibiotic resistant novel bacterial strains and their environmental applications.</title>
        <authorList>
            <person name="Manzoor S."/>
            <person name="Abbas S."/>
            <person name="Arshad M."/>
            <person name="Ahmed I."/>
        </authorList>
    </citation>
    <scope>NUCLEOTIDE SEQUENCE [LARGE SCALE GENOMIC DNA]</scope>
    <source>
        <strain evidence="4 5">NCCP-602</strain>
    </source>
</reference>
<keyword evidence="3" id="KW-0732">Signal</keyword>
<comment type="caution">
    <text evidence="4">The sequence shown here is derived from an EMBL/GenBank/DDBJ whole genome shotgun (WGS) entry which is preliminary data.</text>
</comment>
<keyword evidence="2" id="KW-1133">Transmembrane helix</keyword>
<keyword evidence="2" id="KW-0812">Transmembrane</keyword>
<organism evidence="4 5">
    <name type="scientific">Brevibacterium metallidurans</name>
    <dbReference type="NCBI Taxonomy" id="1482676"/>
    <lineage>
        <taxon>Bacteria</taxon>
        <taxon>Bacillati</taxon>
        <taxon>Actinomycetota</taxon>
        <taxon>Actinomycetes</taxon>
        <taxon>Micrococcales</taxon>
        <taxon>Brevibacteriaceae</taxon>
        <taxon>Brevibacterium</taxon>
    </lineage>
</organism>
<feature type="signal peptide" evidence="3">
    <location>
        <begin position="1"/>
        <end position="20"/>
    </location>
</feature>
<dbReference type="Proteomes" id="UP001498238">
    <property type="component" value="Unassembled WGS sequence"/>
</dbReference>
<proteinExistence type="predicted"/>
<evidence type="ECO:0000256" key="3">
    <source>
        <dbReference type="SAM" id="SignalP"/>
    </source>
</evidence>
<evidence type="ECO:0008006" key="6">
    <source>
        <dbReference type="Google" id="ProtNLM"/>
    </source>
</evidence>
<feature type="compositionally biased region" description="Low complexity" evidence="1">
    <location>
        <begin position="185"/>
        <end position="233"/>
    </location>
</feature>
<feature type="transmembrane region" description="Helical" evidence="2">
    <location>
        <begin position="241"/>
        <end position="263"/>
    </location>
</feature>
<feature type="chain" id="PRO_5047047451" description="LPXTG cell wall anchor domain-containing protein" evidence="3">
    <location>
        <begin position="21"/>
        <end position="267"/>
    </location>
</feature>
<accession>A0ABN0SL18</accession>
<dbReference type="EMBL" id="BAAAAF010000002">
    <property type="protein sequence ID" value="GAA0034986.1"/>
    <property type="molecule type" value="Genomic_DNA"/>
</dbReference>
<keyword evidence="2" id="KW-0472">Membrane</keyword>
<name>A0ABN0SL18_9MICO</name>
<keyword evidence="5" id="KW-1185">Reference proteome</keyword>
<evidence type="ECO:0000313" key="4">
    <source>
        <dbReference type="EMBL" id="GAA0034986.1"/>
    </source>
</evidence>
<evidence type="ECO:0000256" key="1">
    <source>
        <dbReference type="SAM" id="MobiDB-lite"/>
    </source>
</evidence>
<gene>
    <name evidence="4" type="ORF">NCCP602_09470</name>
</gene>
<dbReference type="NCBIfam" id="TIGR01167">
    <property type="entry name" value="LPXTG_anchor"/>
    <property type="match status" value="1"/>
</dbReference>